<dbReference type="NCBIfam" id="NF002114">
    <property type="entry name" value="PRK00951.2-4"/>
    <property type="match status" value="1"/>
</dbReference>
<evidence type="ECO:0000256" key="5">
    <source>
        <dbReference type="ARBA" id="ARBA00023239"/>
    </source>
</evidence>
<proteinExistence type="inferred from homology"/>
<dbReference type="UniPathway" id="UPA00031">
    <property type="reaction ID" value="UER00011"/>
</dbReference>
<dbReference type="Pfam" id="PF00475">
    <property type="entry name" value="IGPD"/>
    <property type="match status" value="1"/>
</dbReference>
<evidence type="ECO:0000256" key="6">
    <source>
        <dbReference type="HAMAP-Rule" id="MF_00076"/>
    </source>
</evidence>
<dbReference type="GO" id="GO:0004424">
    <property type="term" value="F:imidazoleglycerol-phosphate dehydratase activity"/>
    <property type="evidence" value="ECO:0007669"/>
    <property type="project" value="UniProtKB-UniRule"/>
</dbReference>
<dbReference type="GO" id="GO:0000105">
    <property type="term" value="P:L-histidine biosynthetic process"/>
    <property type="evidence" value="ECO:0007669"/>
    <property type="project" value="UniProtKB-UniRule"/>
</dbReference>
<comment type="pathway">
    <text evidence="1 6">Amino-acid biosynthesis; L-histidine biosynthesis; L-histidine from 5-phospho-alpha-D-ribose 1-diphosphate: step 6/9.</text>
</comment>
<dbReference type="CDD" id="cd07914">
    <property type="entry name" value="IGPD"/>
    <property type="match status" value="1"/>
</dbReference>
<keyword evidence="3 6" id="KW-0028">Amino-acid biosynthesis</keyword>
<gene>
    <name evidence="6" type="primary">hisB</name>
    <name evidence="7" type="ORF">DB32_003839</name>
</gene>
<dbReference type="HAMAP" id="MF_00076">
    <property type="entry name" value="HisB"/>
    <property type="match status" value="1"/>
</dbReference>
<evidence type="ECO:0000256" key="4">
    <source>
        <dbReference type="ARBA" id="ARBA00023102"/>
    </source>
</evidence>
<dbReference type="PANTHER" id="PTHR23133:SF2">
    <property type="entry name" value="IMIDAZOLEGLYCEROL-PHOSPHATE DEHYDRATASE"/>
    <property type="match status" value="1"/>
</dbReference>
<comment type="subcellular location">
    <subcellularLocation>
        <location evidence="6">Cytoplasm</location>
    </subcellularLocation>
</comment>
<dbReference type="FunFam" id="3.30.230.40:FF:000001">
    <property type="entry name" value="Imidazoleglycerol-phosphate dehydratase HisB"/>
    <property type="match status" value="1"/>
</dbReference>
<dbReference type="Proteomes" id="UP000034883">
    <property type="component" value="Chromosome"/>
</dbReference>
<dbReference type="STRING" id="927083.DB32_003839"/>
<comment type="catalytic activity">
    <reaction evidence="6">
        <text>D-erythro-1-(imidazol-4-yl)glycerol 3-phosphate = 3-(imidazol-4-yl)-2-oxopropyl phosphate + H2O</text>
        <dbReference type="Rhea" id="RHEA:11040"/>
        <dbReference type="ChEBI" id="CHEBI:15377"/>
        <dbReference type="ChEBI" id="CHEBI:57766"/>
        <dbReference type="ChEBI" id="CHEBI:58278"/>
        <dbReference type="EC" id="4.2.1.19"/>
    </reaction>
</comment>
<organism evidence="7 8">
    <name type="scientific">Sandaracinus amylolyticus</name>
    <dbReference type="NCBI Taxonomy" id="927083"/>
    <lineage>
        <taxon>Bacteria</taxon>
        <taxon>Pseudomonadati</taxon>
        <taxon>Myxococcota</taxon>
        <taxon>Polyangia</taxon>
        <taxon>Polyangiales</taxon>
        <taxon>Sandaracinaceae</taxon>
        <taxon>Sandaracinus</taxon>
    </lineage>
</organism>
<comment type="similarity">
    <text evidence="6">Belongs to the imidazoleglycerol-phosphate dehydratase family.</text>
</comment>
<dbReference type="InterPro" id="IPR020565">
    <property type="entry name" value="ImidazoleglycerP_deHydtase_CS"/>
</dbReference>
<accession>A0A0F6W3Z4</accession>
<dbReference type="NCBIfam" id="NF002111">
    <property type="entry name" value="PRK00951.2-1"/>
    <property type="match status" value="1"/>
</dbReference>
<sequence>MPPSMTRRAILERITKETRIEVEIDLDGTGQYDVQTPLPFLSHMVEQLARHGMIDLKVRAQGDVEIDGHHTTEDLAITIGRCVADALGDKRGIRRYGSATLPMDEACVTCAIDLSGRTFFQSRIDLPKAKVGSFDTELADVFFEGFARGAQCNLHLYKHAGDNLHHIIEISFKALARALRDASEIDPRAASVLPSTKGTLTE</sequence>
<dbReference type="SUPFAM" id="SSF54211">
    <property type="entry name" value="Ribosomal protein S5 domain 2-like"/>
    <property type="match status" value="2"/>
</dbReference>
<keyword evidence="8" id="KW-1185">Reference proteome</keyword>
<evidence type="ECO:0000256" key="2">
    <source>
        <dbReference type="ARBA" id="ARBA00016664"/>
    </source>
</evidence>
<keyword evidence="5 6" id="KW-0456">Lyase</keyword>
<dbReference type="EMBL" id="CP011125">
    <property type="protein sequence ID" value="AKF06690.1"/>
    <property type="molecule type" value="Genomic_DNA"/>
</dbReference>
<keyword evidence="4 6" id="KW-0368">Histidine biosynthesis</keyword>
<dbReference type="GO" id="GO:0005737">
    <property type="term" value="C:cytoplasm"/>
    <property type="evidence" value="ECO:0007669"/>
    <property type="project" value="UniProtKB-SubCell"/>
</dbReference>
<evidence type="ECO:0000256" key="1">
    <source>
        <dbReference type="ARBA" id="ARBA00005047"/>
    </source>
</evidence>
<dbReference type="InterPro" id="IPR020568">
    <property type="entry name" value="Ribosomal_Su5_D2-typ_SF"/>
</dbReference>
<dbReference type="FunFam" id="3.30.230.40:FF:000003">
    <property type="entry name" value="Imidazoleglycerol-phosphate dehydratase HisB"/>
    <property type="match status" value="1"/>
</dbReference>
<dbReference type="InterPro" id="IPR038494">
    <property type="entry name" value="IGPD_sf"/>
</dbReference>
<evidence type="ECO:0000256" key="3">
    <source>
        <dbReference type="ARBA" id="ARBA00022605"/>
    </source>
</evidence>
<protein>
    <recommendedName>
        <fullName evidence="2 6">Imidazoleglycerol-phosphate dehydratase</fullName>
        <shortName evidence="6">IGPD</shortName>
        <ecNumber evidence="6">4.2.1.19</ecNumber>
    </recommendedName>
</protein>
<dbReference type="PANTHER" id="PTHR23133">
    <property type="entry name" value="IMIDAZOLEGLYCEROL-PHOSPHATE DEHYDRATASE HIS7"/>
    <property type="match status" value="1"/>
</dbReference>
<dbReference type="PROSITE" id="PS00954">
    <property type="entry name" value="IGP_DEHYDRATASE_1"/>
    <property type="match status" value="1"/>
</dbReference>
<dbReference type="AlphaFoldDB" id="A0A0F6W3Z4"/>
<name>A0A0F6W3Z4_9BACT</name>
<dbReference type="KEGG" id="samy:DB32_003839"/>
<reference evidence="7 8" key="1">
    <citation type="submission" date="2015-03" db="EMBL/GenBank/DDBJ databases">
        <title>Genome assembly of Sandaracinus amylolyticus DSM 53668.</title>
        <authorList>
            <person name="Sharma G."/>
            <person name="Subramanian S."/>
        </authorList>
    </citation>
    <scope>NUCLEOTIDE SEQUENCE [LARGE SCALE GENOMIC DNA]</scope>
    <source>
        <strain evidence="7 8">DSM 53668</strain>
    </source>
</reference>
<evidence type="ECO:0000313" key="7">
    <source>
        <dbReference type="EMBL" id="AKF06690.1"/>
    </source>
</evidence>
<evidence type="ECO:0000313" key="8">
    <source>
        <dbReference type="Proteomes" id="UP000034883"/>
    </source>
</evidence>
<keyword evidence="6" id="KW-0963">Cytoplasm</keyword>
<dbReference type="Gene3D" id="3.30.230.40">
    <property type="entry name" value="Imidazole glycerol phosphate dehydratase, domain 1"/>
    <property type="match status" value="2"/>
</dbReference>
<dbReference type="InterPro" id="IPR000807">
    <property type="entry name" value="ImidazoleglycerolP_deHydtase"/>
</dbReference>
<dbReference type="EC" id="4.2.1.19" evidence="6"/>